<dbReference type="Gene3D" id="3.10.490.10">
    <property type="entry name" value="Gamma-glutamyl cyclotransferase-like"/>
    <property type="match status" value="1"/>
</dbReference>
<reference evidence="2 3" key="1">
    <citation type="submission" date="2018-06" db="EMBL/GenBank/DDBJ databases">
        <authorList>
            <consortium name="Pathogen Informatics"/>
            <person name="Doyle S."/>
        </authorList>
    </citation>
    <scope>NUCLEOTIDE SEQUENCE [LARGE SCALE GENOMIC DNA]</scope>
    <source>
        <strain evidence="2 3">NCTC11532</strain>
    </source>
</reference>
<protein>
    <submittedName>
        <fullName evidence="2">AIG2-like family</fullName>
    </submittedName>
</protein>
<dbReference type="InterPro" id="IPR013024">
    <property type="entry name" value="GGCT-like"/>
</dbReference>
<evidence type="ECO:0000313" key="2">
    <source>
        <dbReference type="EMBL" id="STY29269.1"/>
    </source>
</evidence>
<evidence type="ECO:0000259" key="1">
    <source>
        <dbReference type="Pfam" id="PF06094"/>
    </source>
</evidence>
<accession>A0A378LTX1</accession>
<dbReference type="Proteomes" id="UP000255297">
    <property type="component" value="Unassembled WGS sequence"/>
</dbReference>
<dbReference type="EMBL" id="UGPB01000001">
    <property type="protein sequence ID" value="STY29269.1"/>
    <property type="molecule type" value="Genomic_DNA"/>
</dbReference>
<dbReference type="InterPro" id="IPR036568">
    <property type="entry name" value="GGCT-like_sf"/>
</dbReference>
<organism evidence="2 3">
    <name type="scientific">Legionella wadsworthii</name>
    <dbReference type="NCBI Taxonomy" id="28088"/>
    <lineage>
        <taxon>Bacteria</taxon>
        <taxon>Pseudomonadati</taxon>
        <taxon>Pseudomonadota</taxon>
        <taxon>Gammaproteobacteria</taxon>
        <taxon>Legionellales</taxon>
        <taxon>Legionellaceae</taxon>
        <taxon>Legionella</taxon>
    </lineage>
</organism>
<dbReference type="CDD" id="cd06661">
    <property type="entry name" value="GGCT_like"/>
    <property type="match status" value="1"/>
</dbReference>
<dbReference type="STRING" id="1122170.GCA_000701265_01032"/>
<dbReference type="InterPro" id="IPR009288">
    <property type="entry name" value="AIG2-like_dom"/>
</dbReference>
<dbReference type="Pfam" id="PF06094">
    <property type="entry name" value="GGACT"/>
    <property type="match status" value="1"/>
</dbReference>
<evidence type="ECO:0000313" key="3">
    <source>
        <dbReference type="Proteomes" id="UP000255297"/>
    </source>
</evidence>
<name>A0A378LTX1_9GAMM</name>
<dbReference type="AlphaFoldDB" id="A0A378LTX1"/>
<gene>
    <name evidence="2" type="ORF">NCTC11532_01454</name>
</gene>
<dbReference type="RefSeq" id="WP_031565827.1">
    <property type="nucleotide sequence ID" value="NZ_CAAAIS010000003.1"/>
</dbReference>
<sequence>MNTEKLFSYGTLQYEAVQLSNFGRKLKGSSDRLPGFTMSRIKIKDLNVVATSGEEEHPVIVYTEKDKDNIEGVVFDITSEELKKADTYEVSDYKRIKVKLASGVFAWVYVHVESELVFA</sequence>
<keyword evidence="3" id="KW-1185">Reference proteome</keyword>
<dbReference type="SUPFAM" id="SSF110857">
    <property type="entry name" value="Gamma-glutamyl cyclotransferase-like"/>
    <property type="match status" value="1"/>
</dbReference>
<dbReference type="OrthoDB" id="9798388at2"/>
<proteinExistence type="predicted"/>
<feature type="domain" description="Gamma-glutamylcyclotransferase AIG2-like" evidence="1">
    <location>
        <begin position="6"/>
        <end position="111"/>
    </location>
</feature>